<name>M0IQ92_9EURY</name>
<dbReference type="RefSeq" id="WP_008317402.1">
    <property type="nucleotide sequence ID" value="NZ_AOLN01000001.1"/>
</dbReference>
<organism evidence="2 3">
    <name type="scientific">Haloferax mucosum ATCC BAA-1512</name>
    <dbReference type="NCBI Taxonomy" id="662479"/>
    <lineage>
        <taxon>Archaea</taxon>
        <taxon>Methanobacteriati</taxon>
        <taxon>Methanobacteriota</taxon>
        <taxon>Stenosarchaea group</taxon>
        <taxon>Halobacteria</taxon>
        <taxon>Halobacteriales</taxon>
        <taxon>Haloferacaceae</taxon>
        <taxon>Haloferax</taxon>
    </lineage>
</organism>
<dbReference type="EMBL" id="AOLN01000001">
    <property type="protein sequence ID" value="ELZ98900.1"/>
    <property type="molecule type" value="Genomic_DNA"/>
</dbReference>
<dbReference type="InterPro" id="IPR029063">
    <property type="entry name" value="SAM-dependent_MTases_sf"/>
</dbReference>
<dbReference type="Gene3D" id="3.40.50.150">
    <property type="entry name" value="Vaccinia Virus protein VP39"/>
    <property type="match status" value="1"/>
</dbReference>
<reference evidence="2 3" key="1">
    <citation type="journal article" date="2014" name="PLoS Genet.">
        <title>Phylogenetically driven sequencing of extremely halophilic archaea reveals strategies for static and dynamic osmo-response.</title>
        <authorList>
            <person name="Becker E.A."/>
            <person name="Seitzer P.M."/>
            <person name="Tritt A."/>
            <person name="Larsen D."/>
            <person name="Krusor M."/>
            <person name="Yao A.I."/>
            <person name="Wu D."/>
            <person name="Madern D."/>
            <person name="Eisen J.A."/>
            <person name="Darling A.E."/>
            <person name="Facciotti M.T."/>
        </authorList>
    </citation>
    <scope>NUCLEOTIDE SEQUENCE [LARGE SCALE GENOMIC DNA]</scope>
    <source>
        <strain evidence="2 3">ATCC BAA-1512</strain>
    </source>
</reference>
<comment type="caution">
    <text evidence="2">The sequence shown here is derived from an EMBL/GenBank/DDBJ whole genome shotgun (WGS) entry which is preliminary data.</text>
</comment>
<dbReference type="AlphaFoldDB" id="M0IQ92"/>
<dbReference type="SUPFAM" id="SSF53335">
    <property type="entry name" value="S-adenosyl-L-methionine-dependent methyltransferases"/>
    <property type="match status" value="1"/>
</dbReference>
<proteinExistence type="predicted"/>
<dbReference type="Pfam" id="PF08241">
    <property type="entry name" value="Methyltransf_11"/>
    <property type="match status" value="1"/>
</dbReference>
<dbReference type="STRING" id="662479.C440_01050"/>
<sequence>MATLEGDPTQGATIESVGGTVEHYDSEIEDFDRANLGCGDEYKEGWYNVDIRDTVDPDAVWDFNDYPWPFPDDAFDEVLLDNVLEHLDDHYAALEEIHRITRVGGTAKIAGPHWNSAGAWIDPTHTRPFDPRTFEHYLMSDKFDVIDLTVDKVRWAKPLPDAAALWLADSFGQGVSGFEVVVTPTSQSK</sequence>
<keyword evidence="3" id="KW-1185">Reference proteome</keyword>
<evidence type="ECO:0000313" key="2">
    <source>
        <dbReference type="EMBL" id="ELZ98900.1"/>
    </source>
</evidence>
<evidence type="ECO:0000259" key="1">
    <source>
        <dbReference type="Pfam" id="PF08241"/>
    </source>
</evidence>
<dbReference type="Proteomes" id="UP000011550">
    <property type="component" value="Unassembled WGS sequence"/>
</dbReference>
<gene>
    <name evidence="2" type="ORF">C440_01050</name>
</gene>
<protein>
    <recommendedName>
        <fullName evidence="1">Methyltransferase type 11 domain-containing protein</fullName>
    </recommendedName>
</protein>
<accession>M0IQ92</accession>
<dbReference type="GO" id="GO:0008757">
    <property type="term" value="F:S-adenosylmethionine-dependent methyltransferase activity"/>
    <property type="evidence" value="ECO:0007669"/>
    <property type="project" value="InterPro"/>
</dbReference>
<feature type="domain" description="Methyltransferase type 11" evidence="1">
    <location>
        <begin position="68"/>
        <end position="106"/>
    </location>
</feature>
<dbReference type="InterPro" id="IPR013216">
    <property type="entry name" value="Methyltransf_11"/>
</dbReference>
<evidence type="ECO:0000313" key="3">
    <source>
        <dbReference type="Proteomes" id="UP000011550"/>
    </source>
</evidence>
<dbReference type="PATRIC" id="fig|662479.7.peg.216"/>
<dbReference type="OrthoDB" id="297814at2157"/>